<comment type="caution">
    <text evidence="1">The sequence shown here is derived from an EMBL/GenBank/DDBJ whole genome shotgun (WGS) entry which is preliminary data.</text>
</comment>
<dbReference type="PANTHER" id="PTHR42060">
    <property type="entry name" value="NHL REPEAT-CONTAINING PROTEIN-RELATED"/>
    <property type="match status" value="1"/>
</dbReference>
<evidence type="ECO:0008006" key="3">
    <source>
        <dbReference type="Google" id="ProtNLM"/>
    </source>
</evidence>
<dbReference type="EMBL" id="NKUJ01000072">
    <property type="protein sequence ID" value="RMJ15052.1"/>
    <property type="molecule type" value="Genomic_DNA"/>
</dbReference>
<sequence>MTGFNILPSSSAVFKLDLRPFSGTEDGGAARLSLVTRIPEAGLLNGISRLSIHDTSNLLLADSVKGTVLKLNVYTGKYEIALEDPTLTITKEGIPIGVNGIVTHQDTLFFTNTNQGLFAKVLISLSTGLAIGPVDIIINGTLVANDDFVLSKDGRRAWIANNGKNTITEVDVRQRTSRTWANSTLLRDISAVAFSHRSSGRDTLYLSGSAVVNSTISGALLEVELE</sequence>
<keyword evidence="2" id="KW-1185">Reference proteome</keyword>
<evidence type="ECO:0000313" key="1">
    <source>
        <dbReference type="EMBL" id="RMJ15052.1"/>
    </source>
</evidence>
<protein>
    <recommendedName>
        <fullName evidence="3">SMP-30/Gluconolactonase/LRE-like region domain-containing protein</fullName>
    </recommendedName>
</protein>
<dbReference type="InterPro" id="IPR052998">
    <property type="entry name" value="Hetero-Diels-Alderase-like"/>
</dbReference>
<evidence type="ECO:0000313" key="2">
    <source>
        <dbReference type="Proteomes" id="UP000277212"/>
    </source>
</evidence>
<gene>
    <name evidence="1" type="ORF">CDV36_005327</name>
</gene>
<accession>A0A3M2SCW1</accession>
<dbReference type="SUPFAM" id="SSF63829">
    <property type="entry name" value="Calcium-dependent phosphotriesterase"/>
    <property type="match status" value="1"/>
</dbReference>
<dbReference type="PANTHER" id="PTHR42060:SF1">
    <property type="entry name" value="NHL REPEAT-CONTAINING PROTEIN"/>
    <property type="match status" value="1"/>
</dbReference>
<organism evidence="1 2">
    <name type="scientific">Fusarium kuroshium</name>
    <dbReference type="NCBI Taxonomy" id="2010991"/>
    <lineage>
        <taxon>Eukaryota</taxon>
        <taxon>Fungi</taxon>
        <taxon>Dikarya</taxon>
        <taxon>Ascomycota</taxon>
        <taxon>Pezizomycotina</taxon>
        <taxon>Sordariomycetes</taxon>
        <taxon>Hypocreomycetidae</taxon>
        <taxon>Hypocreales</taxon>
        <taxon>Nectriaceae</taxon>
        <taxon>Fusarium</taxon>
        <taxon>Fusarium solani species complex</taxon>
    </lineage>
</organism>
<dbReference type="AlphaFoldDB" id="A0A3M2SCW1"/>
<name>A0A3M2SCW1_9HYPO</name>
<reference evidence="1 2" key="1">
    <citation type="submission" date="2017-06" db="EMBL/GenBank/DDBJ databases">
        <title>Comparative genomic analysis of Ambrosia Fusariam Clade fungi.</title>
        <authorList>
            <person name="Stajich J.E."/>
            <person name="Carrillo J."/>
            <person name="Kijimoto T."/>
            <person name="Eskalen A."/>
            <person name="O'Donnell K."/>
            <person name="Kasson M."/>
        </authorList>
    </citation>
    <scope>NUCLEOTIDE SEQUENCE [LARGE SCALE GENOMIC DNA]</scope>
    <source>
        <strain evidence="1">UCR3666</strain>
    </source>
</reference>
<dbReference type="InterPro" id="IPR011042">
    <property type="entry name" value="6-blade_b-propeller_TolB-like"/>
</dbReference>
<dbReference type="Gene3D" id="2.120.10.30">
    <property type="entry name" value="TolB, C-terminal domain"/>
    <property type="match status" value="1"/>
</dbReference>
<proteinExistence type="predicted"/>
<dbReference type="Proteomes" id="UP000277212">
    <property type="component" value="Unassembled WGS sequence"/>
</dbReference>
<dbReference type="OrthoDB" id="5233393at2759"/>